<dbReference type="GO" id="GO:0008168">
    <property type="term" value="F:methyltransferase activity"/>
    <property type="evidence" value="ECO:0007669"/>
    <property type="project" value="UniProtKB-KW"/>
</dbReference>
<keyword evidence="3" id="KW-0489">Methyltransferase</keyword>
<evidence type="ECO:0000313" key="3">
    <source>
        <dbReference type="EMBL" id="KMM33771.1"/>
    </source>
</evidence>
<comment type="caution">
    <text evidence="3">The sequence shown here is derived from an EMBL/GenBank/DDBJ whole genome shotgun (WGS) entry which is preliminary data.</text>
</comment>
<dbReference type="Proteomes" id="UP000036166">
    <property type="component" value="Unassembled WGS sequence"/>
</dbReference>
<sequence length="267" mass="31472">MNIIDTKPKPFQRSSCNIWTDPYIQKQMLQEHLNPETDGASRNWASILKIVDFINSHIRPTSHILDLGCGPGLYAELFRDQGHEVTGIDFNKASIDYASQRRKDIRYIQDDYILHYPAGNYDAVMMIYCDMGTHSDQERDTLLHHIFDSLTEGGKLIFDVFTEELIKDKREERNWEYSPSGGFWNDSKYLLLSQTFHHPKEKCFTYQYNLLTDDEIKHFIVWDRYYNEEEICTLLKNVGFKSCSVYKDMLDTNNFTSNHEMFVVTEK</sequence>
<dbReference type="EMBL" id="LFJV01000029">
    <property type="protein sequence ID" value="KMM33771.1"/>
    <property type="molecule type" value="Genomic_DNA"/>
</dbReference>
<dbReference type="AlphaFoldDB" id="A0A0J6CBY7"/>
<evidence type="ECO:0000256" key="1">
    <source>
        <dbReference type="ARBA" id="ARBA00022679"/>
    </source>
</evidence>
<evidence type="ECO:0000259" key="2">
    <source>
        <dbReference type="Pfam" id="PF13649"/>
    </source>
</evidence>
<protein>
    <submittedName>
        <fullName evidence="3">Methyltransferase type 11</fullName>
    </submittedName>
</protein>
<dbReference type="CDD" id="cd02440">
    <property type="entry name" value="AdoMet_MTases"/>
    <property type="match status" value="1"/>
</dbReference>
<dbReference type="SUPFAM" id="SSF53335">
    <property type="entry name" value="S-adenosyl-L-methionine-dependent methyltransferases"/>
    <property type="match status" value="1"/>
</dbReference>
<dbReference type="InterPro" id="IPR029063">
    <property type="entry name" value="SAM-dependent_MTases_sf"/>
</dbReference>
<dbReference type="Gene3D" id="3.40.50.150">
    <property type="entry name" value="Vaccinia Virus protein VP39"/>
    <property type="match status" value="1"/>
</dbReference>
<keyword evidence="1 3" id="KW-0808">Transferase</keyword>
<proteinExistence type="predicted"/>
<feature type="domain" description="Methyltransferase" evidence="2">
    <location>
        <begin position="64"/>
        <end position="154"/>
    </location>
</feature>
<name>A0A0J6CBY7_9BACT</name>
<dbReference type="Pfam" id="PF13649">
    <property type="entry name" value="Methyltransf_25"/>
    <property type="match status" value="1"/>
</dbReference>
<accession>A0A0J6CBY7</accession>
<dbReference type="GO" id="GO:0032259">
    <property type="term" value="P:methylation"/>
    <property type="evidence" value="ECO:0007669"/>
    <property type="project" value="UniProtKB-KW"/>
</dbReference>
<evidence type="ECO:0000313" key="4">
    <source>
        <dbReference type="Proteomes" id="UP000036166"/>
    </source>
</evidence>
<gene>
    <name evidence="3" type="ORF">ACM15_10210</name>
</gene>
<organism evidence="3 4">
    <name type="scientific">Parabacteroides goldsteinii</name>
    <dbReference type="NCBI Taxonomy" id="328812"/>
    <lineage>
        <taxon>Bacteria</taxon>
        <taxon>Pseudomonadati</taxon>
        <taxon>Bacteroidota</taxon>
        <taxon>Bacteroidia</taxon>
        <taxon>Bacteroidales</taxon>
        <taxon>Tannerellaceae</taxon>
        <taxon>Parabacteroides</taxon>
    </lineage>
</organism>
<reference evidence="3 4" key="1">
    <citation type="submission" date="2015-06" db="EMBL/GenBank/DDBJ databases">
        <title>Draft Genome Sequence of Parabacteroides goldsteinii with Putative Novel Metallo-Beta-Lactamases Isolated from a Blood Culture from a Human Patient.</title>
        <authorList>
            <person name="Krogh T.J."/>
            <person name="Agergaard C.N."/>
            <person name="Moller-Jensen J."/>
            <person name="Justesen U.S."/>
        </authorList>
    </citation>
    <scope>NUCLEOTIDE SEQUENCE [LARGE SCALE GENOMIC DNA]</scope>
    <source>
        <strain evidence="3 4">910340</strain>
    </source>
</reference>
<dbReference type="PANTHER" id="PTHR43861">
    <property type="entry name" value="TRANS-ACONITATE 2-METHYLTRANSFERASE-RELATED"/>
    <property type="match status" value="1"/>
</dbReference>
<dbReference type="PATRIC" id="fig|328812.4.peg.2631"/>
<dbReference type="InterPro" id="IPR041698">
    <property type="entry name" value="Methyltransf_25"/>
</dbReference>